<dbReference type="EMBL" id="NHYD01001471">
    <property type="protein sequence ID" value="PPQ91130.1"/>
    <property type="molecule type" value="Genomic_DNA"/>
</dbReference>
<organism evidence="1 2">
    <name type="scientific">Psilocybe cyanescens</name>
    <dbReference type="NCBI Taxonomy" id="93625"/>
    <lineage>
        <taxon>Eukaryota</taxon>
        <taxon>Fungi</taxon>
        <taxon>Dikarya</taxon>
        <taxon>Basidiomycota</taxon>
        <taxon>Agaricomycotina</taxon>
        <taxon>Agaricomycetes</taxon>
        <taxon>Agaricomycetidae</taxon>
        <taxon>Agaricales</taxon>
        <taxon>Agaricineae</taxon>
        <taxon>Strophariaceae</taxon>
        <taxon>Psilocybe</taxon>
    </lineage>
</organism>
<evidence type="ECO:0008006" key="3">
    <source>
        <dbReference type="Google" id="ProtNLM"/>
    </source>
</evidence>
<dbReference type="AlphaFoldDB" id="A0A409XK60"/>
<dbReference type="OrthoDB" id="4791183at2759"/>
<comment type="caution">
    <text evidence="1">The sequence shown here is derived from an EMBL/GenBank/DDBJ whole genome shotgun (WGS) entry which is preliminary data.</text>
</comment>
<sequence>MEVNNRLKKGDIIRNPQSFAGYSKTFLSFSGHAGDLVSVRYTTNRVPKNREEFNVKMVTQVPITPSGQLCIDIEMPTPVTNPQYGVLLFEAENPTDGKLTWFCTDVKVKDVEARGEDHPAMCARNNETLIPMPDEFL</sequence>
<reference evidence="1 2" key="1">
    <citation type="journal article" date="2018" name="Evol. Lett.">
        <title>Horizontal gene cluster transfer increased hallucinogenic mushroom diversity.</title>
        <authorList>
            <person name="Reynolds H.T."/>
            <person name="Vijayakumar V."/>
            <person name="Gluck-Thaler E."/>
            <person name="Korotkin H.B."/>
            <person name="Matheny P.B."/>
            <person name="Slot J.C."/>
        </authorList>
    </citation>
    <scope>NUCLEOTIDE SEQUENCE [LARGE SCALE GENOMIC DNA]</scope>
    <source>
        <strain evidence="1 2">2631</strain>
    </source>
</reference>
<name>A0A409XK60_PSICY</name>
<proteinExistence type="predicted"/>
<keyword evidence="2" id="KW-1185">Reference proteome</keyword>
<accession>A0A409XK60</accession>
<evidence type="ECO:0000313" key="1">
    <source>
        <dbReference type="EMBL" id="PPQ91130.1"/>
    </source>
</evidence>
<gene>
    <name evidence="1" type="ORF">CVT25_013267</name>
</gene>
<protein>
    <recommendedName>
        <fullName evidence="3">Chitin-binding type-4 domain-containing protein</fullName>
    </recommendedName>
</protein>
<evidence type="ECO:0000313" key="2">
    <source>
        <dbReference type="Proteomes" id="UP000283269"/>
    </source>
</evidence>
<dbReference type="InParanoid" id="A0A409XK60"/>
<dbReference type="Proteomes" id="UP000283269">
    <property type="component" value="Unassembled WGS sequence"/>
</dbReference>